<sequence>MKKNNIAFIFLVFTVFTCFMACKQKDKKFNVDDSYTIGKASFVADESLAPILDQELYVFKSLNKEAKPEIIYKSENDALRLFLNDSVRVAILARSVTPQEVKMFKQRALYPEINCFAYDAVTLIVNQSSNDTLTTVGEIKNMLNGKVGTDKNIVFDNANSSLIRYLRSFSGNDKFEQKNIYALKTNVDVIKYVSEHQHAVGFISYSWLLEPDKAYAPMVNKIKIVGVKDEGNKDYPNSYFKPDQGTLAMRQYPLVRSLYIINNTGRPGLGTGFASFVLGESGQRIVLRSGLLPDSIPTREVSFSK</sequence>
<dbReference type="InterPro" id="IPR050811">
    <property type="entry name" value="Phosphate_ABC_transporter"/>
</dbReference>
<evidence type="ECO:0000259" key="2">
    <source>
        <dbReference type="Pfam" id="PF12849"/>
    </source>
</evidence>
<dbReference type="PANTHER" id="PTHR30570">
    <property type="entry name" value="PERIPLASMIC PHOSPHATE BINDING COMPONENT OF PHOSPHATE ABC TRANSPORTER"/>
    <property type="match status" value="1"/>
</dbReference>
<feature type="domain" description="PBP" evidence="2">
    <location>
        <begin position="41"/>
        <end position="280"/>
    </location>
</feature>
<keyword evidence="1" id="KW-0732">Signal</keyword>
<accession>A0A495IZI6</accession>
<comment type="caution">
    <text evidence="3">The sequence shown here is derived from an EMBL/GenBank/DDBJ whole genome shotgun (WGS) entry which is preliminary data.</text>
</comment>
<dbReference type="Gene3D" id="3.40.190.10">
    <property type="entry name" value="Periplasmic binding protein-like II"/>
    <property type="match status" value="2"/>
</dbReference>
<dbReference type="InterPro" id="IPR024370">
    <property type="entry name" value="PBP_domain"/>
</dbReference>
<dbReference type="PANTHER" id="PTHR30570:SF1">
    <property type="entry name" value="PHOSPHATE-BINDING PROTEIN PSTS"/>
    <property type="match status" value="1"/>
</dbReference>
<evidence type="ECO:0000313" key="4">
    <source>
        <dbReference type="Proteomes" id="UP000268007"/>
    </source>
</evidence>
<gene>
    <name evidence="3" type="ORF">BDD43_1384</name>
</gene>
<name>A0A495IZI6_9SPHI</name>
<dbReference type="Proteomes" id="UP000268007">
    <property type="component" value="Unassembled WGS sequence"/>
</dbReference>
<dbReference type="AlphaFoldDB" id="A0A495IZI6"/>
<organism evidence="3 4">
    <name type="scientific">Mucilaginibacter gracilis</name>
    <dbReference type="NCBI Taxonomy" id="423350"/>
    <lineage>
        <taxon>Bacteria</taxon>
        <taxon>Pseudomonadati</taxon>
        <taxon>Bacteroidota</taxon>
        <taxon>Sphingobacteriia</taxon>
        <taxon>Sphingobacteriales</taxon>
        <taxon>Sphingobacteriaceae</taxon>
        <taxon>Mucilaginibacter</taxon>
    </lineage>
</organism>
<evidence type="ECO:0000313" key="3">
    <source>
        <dbReference type="EMBL" id="RKR81239.1"/>
    </source>
</evidence>
<dbReference type="EMBL" id="RBKU01000001">
    <property type="protein sequence ID" value="RKR81239.1"/>
    <property type="molecule type" value="Genomic_DNA"/>
</dbReference>
<keyword evidence="4" id="KW-1185">Reference proteome</keyword>
<evidence type="ECO:0000256" key="1">
    <source>
        <dbReference type="ARBA" id="ARBA00022729"/>
    </source>
</evidence>
<proteinExistence type="predicted"/>
<dbReference type="Pfam" id="PF12849">
    <property type="entry name" value="PBP_like_2"/>
    <property type="match status" value="1"/>
</dbReference>
<dbReference type="SUPFAM" id="SSF53850">
    <property type="entry name" value="Periplasmic binding protein-like II"/>
    <property type="match status" value="1"/>
</dbReference>
<dbReference type="OrthoDB" id="1450880at2"/>
<reference evidence="3 4" key="1">
    <citation type="submission" date="2018-10" db="EMBL/GenBank/DDBJ databases">
        <title>Genomic Encyclopedia of Archaeal and Bacterial Type Strains, Phase II (KMG-II): from individual species to whole genera.</title>
        <authorList>
            <person name="Goeker M."/>
        </authorList>
    </citation>
    <scope>NUCLEOTIDE SEQUENCE [LARGE SCALE GENOMIC DNA]</scope>
    <source>
        <strain evidence="3 4">DSM 18602</strain>
    </source>
</reference>
<protein>
    <submittedName>
        <fullName evidence="3">Phosphate ABC transporter substrate-binding protein (PhoT family)</fullName>
    </submittedName>
</protein>